<dbReference type="AlphaFoldDB" id="A0A5C4JWT1"/>
<keyword evidence="12" id="KW-1185">Reference proteome</keyword>
<keyword evidence="6 9" id="KW-0822">Tryptophan biosynthesis</keyword>
<dbReference type="Proteomes" id="UP000307874">
    <property type="component" value="Unassembled WGS sequence"/>
</dbReference>
<dbReference type="GO" id="GO:0004640">
    <property type="term" value="F:phosphoribosylanthranilate isomerase activity"/>
    <property type="evidence" value="ECO:0007669"/>
    <property type="project" value="UniProtKB-UniRule"/>
</dbReference>
<keyword evidence="8 9" id="KW-0413">Isomerase</keyword>
<dbReference type="UniPathway" id="UPA00035">
    <property type="reaction ID" value="UER00042"/>
</dbReference>
<evidence type="ECO:0000256" key="7">
    <source>
        <dbReference type="ARBA" id="ARBA00023141"/>
    </source>
</evidence>
<dbReference type="InterPro" id="IPR001240">
    <property type="entry name" value="PRAI_dom"/>
</dbReference>
<dbReference type="SUPFAM" id="SSF51366">
    <property type="entry name" value="Ribulose-phoshate binding barrel"/>
    <property type="match status" value="1"/>
</dbReference>
<gene>
    <name evidence="9" type="primary">trpF</name>
    <name evidence="11" type="ORF">FF124_02055</name>
</gene>
<dbReference type="PANTHER" id="PTHR42894">
    <property type="entry name" value="N-(5'-PHOSPHORIBOSYL)ANTHRANILATE ISOMERASE"/>
    <property type="match status" value="1"/>
</dbReference>
<protein>
    <recommendedName>
        <fullName evidence="4 9">N-(5'-phosphoribosyl)anthranilate isomerase</fullName>
        <shortName evidence="9">PRAI</shortName>
        <ecNumber evidence="3 9">5.3.1.24</ecNumber>
    </recommendedName>
</protein>
<dbReference type="PANTHER" id="PTHR42894:SF1">
    <property type="entry name" value="N-(5'-PHOSPHORIBOSYL)ANTHRANILATE ISOMERASE"/>
    <property type="match status" value="1"/>
</dbReference>
<comment type="catalytic activity">
    <reaction evidence="1 9">
        <text>N-(5-phospho-beta-D-ribosyl)anthranilate = 1-(2-carboxyphenylamino)-1-deoxy-D-ribulose 5-phosphate</text>
        <dbReference type="Rhea" id="RHEA:21540"/>
        <dbReference type="ChEBI" id="CHEBI:18277"/>
        <dbReference type="ChEBI" id="CHEBI:58613"/>
        <dbReference type="EC" id="5.3.1.24"/>
    </reaction>
</comment>
<sequence>MKRPDIKICGIRTKETLDHVIARGASHVGFIFFEKSPRHVEVDVAAGLIEHVRGRAKTVAVSVNADNELLEEIVFGAKPDMLQLHGKESPDRVVTVKALYGLPVIKAFSIRAPEDLAFARDYEDVADRILFDAKPPENAALPGGNGIAFDWRLLEGYQATIPWFLSGGLNAENVGAALTDIHAPGLDVSSGVESAPGIKDPARIDAFFDAVDEARMRRTA</sequence>
<dbReference type="EMBL" id="VCLB01000001">
    <property type="protein sequence ID" value="TNB49766.1"/>
    <property type="molecule type" value="Genomic_DNA"/>
</dbReference>
<dbReference type="InterPro" id="IPR044643">
    <property type="entry name" value="TrpF_fam"/>
</dbReference>
<dbReference type="EC" id="5.3.1.24" evidence="3 9"/>
<keyword evidence="7 9" id="KW-0057">Aromatic amino acid biosynthesis</keyword>
<name>A0A5C4JWT1_9HYPH</name>
<dbReference type="CDD" id="cd00405">
    <property type="entry name" value="PRAI"/>
    <property type="match status" value="1"/>
</dbReference>
<evidence type="ECO:0000256" key="6">
    <source>
        <dbReference type="ARBA" id="ARBA00022822"/>
    </source>
</evidence>
<comment type="caution">
    <text evidence="11">The sequence shown here is derived from an EMBL/GenBank/DDBJ whole genome shotgun (WGS) entry which is preliminary data.</text>
</comment>
<dbReference type="RefSeq" id="WP_138746808.1">
    <property type="nucleotide sequence ID" value="NZ_VCLB01000001.1"/>
</dbReference>
<evidence type="ECO:0000256" key="2">
    <source>
        <dbReference type="ARBA" id="ARBA00004664"/>
    </source>
</evidence>
<evidence type="ECO:0000256" key="4">
    <source>
        <dbReference type="ARBA" id="ARBA00022272"/>
    </source>
</evidence>
<evidence type="ECO:0000259" key="10">
    <source>
        <dbReference type="Pfam" id="PF00697"/>
    </source>
</evidence>
<evidence type="ECO:0000256" key="5">
    <source>
        <dbReference type="ARBA" id="ARBA00022605"/>
    </source>
</evidence>
<keyword evidence="5 9" id="KW-0028">Amino-acid biosynthesis</keyword>
<evidence type="ECO:0000313" key="12">
    <source>
        <dbReference type="Proteomes" id="UP000307874"/>
    </source>
</evidence>
<reference evidence="11 12" key="1">
    <citation type="submission" date="2019-06" db="EMBL/GenBank/DDBJ databases">
        <title>Martelella lutilitoris sp. nov., isolated from a tidal mudflat.</title>
        <authorList>
            <person name="Kim Y.-J."/>
        </authorList>
    </citation>
    <scope>NUCLEOTIDE SEQUENCE [LARGE SCALE GENOMIC DNA]</scope>
    <source>
        <strain evidence="11 12">GH2-6</strain>
    </source>
</reference>
<proteinExistence type="inferred from homology"/>
<comment type="similarity">
    <text evidence="9">Belongs to the TrpF family.</text>
</comment>
<accession>A0A5C4JWT1</accession>
<feature type="domain" description="N-(5'phosphoribosyl) anthranilate isomerase (PRAI)" evidence="10">
    <location>
        <begin position="6"/>
        <end position="209"/>
    </location>
</feature>
<organism evidence="11 12">
    <name type="scientific">Martelella lutilitoris</name>
    <dbReference type="NCBI Taxonomy" id="2583532"/>
    <lineage>
        <taxon>Bacteria</taxon>
        <taxon>Pseudomonadati</taxon>
        <taxon>Pseudomonadota</taxon>
        <taxon>Alphaproteobacteria</taxon>
        <taxon>Hyphomicrobiales</taxon>
        <taxon>Aurantimonadaceae</taxon>
        <taxon>Martelella</taxon>
    </lineage>
</organism>
<dbReference type="HAMAP" id="MF_00135">
    <property type="entry name" value="PRAI"/>
    <property type="match status" value="1"/>
</dbReference>
<dbReference type="Pfam" id="PF00697">
    <property type="entry name" value="PRAI"/>
    <property type="match status" value="1"/>
</dbReference>
<dbReference type="GO" id="GO:0000162">
    <property type="term" value="P:L-tryptophan biosynthetic process"/>
    <property type="evidence" value="ECO:0007669"/>
    <property type="project" value="UniProtKB-UniRule"/>
</dbReference>
<evidence type="ECO:0000256" key="9">
    <source>
        <dbReference type="HAMAP-Rule" id="MF_00135"/>
    </source>
</evidence>
<dbReference type="Gene3D" id="3.20.20.70">
    <property type="entry name" value="Aldolase class I"/>
    <property type="match status" value="1"/>
</dbReference>
<evidence type="ECO:0000256" key="3">
    <source>
        <dbReference type="ARBA" id="ARBA00012572"/>
    </source>
</evidence>
<evidence type="ECO:0000256" key="1">
    <source>
        <dbReference type="ARBA" id="ARBA00001164"/>
    </source>
</evidence>
<dbReference type="InterPro" id="IPR013785">
    <property type="entry name" value="Aldolase_TIM"/>
</dbReference>
<dbReference type="OrthoDB" id="9796196at2"/>
<comment type="pathway">
    <text evidence="2 9">Amino-acid biosynthesis; L-tryptophan biosynthesis; L-tryptophan from chorismate: step 3/5.</text>
</comment>
<evidence type="ECO:0000313" key="11">
    <source>
        <dbReference type="EMBL" id="TNB49766.1"/>
    </source>
</evidence>
<dbReference type="NCBIfam" id="NF002295">
    <property type="entry name" value="PRK01222.1-1"/>
    <property type="match status" value="1"/>
</dbReference>
<dbReference type="InterPro" id="IPR011060">
    <property type="entry name" value="RibuloseP-bd_barrel"/>
</dbReference>
<evidence type="ECO:0000256" key="8">
    <source>
        <dbReference type="ARBA" id="ARBA00023235"/>
    </source>
</evidence>